<evidence type="ECO:0000313" key="2">
    <source>
        <dbReference type="EMBL" id="EAY21657.1"/>
    </source>
</evidence>
<reference evidence="2" key="1">
    <citation type="submission" date="2006-10" db="EMBL/GenBank/DDBJ databases">
        <authorList>
            <person name="Amadeo P."/>
            <person name="Zhao Q."/>
            <person name="Wortman J."/>
            <person name="Fraser-Liggett C."/>
            <person name="Carlton J."/>
        </authorList>
    </citation>
    <scope>NUCLEOTIDE SEQUENCE</scope>
    <source>
        <strain evidence="2">G3</strain>
    </source>
</reference>
<sequence>MFSRSRNAKPLRTASIKFVKGGENLDIANNIMNVENQFSKSPKPVRTRKSHTISNKRRSASIEKIFEKQKQVTTKLKEDLQKHLEELRYKEQVLRNNCPLSPSELPPPPPPPPTSPRKEYVLVTSRTKKESQTLMPVKKIDGTNYYVTIEDISNVKTGLRKVEKEPPTPKRKSDDDILDLLEDKLTQIRSNNLISDDECIEELSEESADW</sequence>
<reference evidence="2" key="2">
    <citation type="journal article" date="2007" name="Science">
        <title>Draft genome sequence of the sexually transmitted pathogen Trichomonas vaginalis.</title>
        <authorList>
            <person name="Carlton J.M."/>
            <person name="Hirt R.P."/>
            <person name="Silva J.C."/>
            <person name="Delcher A.L."/>
            <person name="Schatz M."/>
            <person name="Zhao Q."/>
            <person name="Wortman J.R."/>
            <person name="Bidwell S.L."/>
            <person name="Alsmark U.C.M."/>
            <person name="Besteiro S."/>
            <person name="Sicheritz-Ponten T."/>
            <person name="Noel C.J."/>
            <person name="Dacks J.B."/>
            <person name="Foster P.G."/>
            <person name="Simillion C."/>
            <person name="Van de Peer Y."/>
            <person name="Miranda-Saavedra D."/>
            <person name="Barton G.J."/>
            <person name="Westrop G.D."/>
            <person name="Mueller S."/>
            <person name="Dessi D."/>
            <person name="Fiori P.L."/>
            <person name="Ren Q."/>
            <person name="Paulsen I."/>
            <person name="Zhang H."/>
            <person name="Bastida-Corcuera F.D."/>
            <person name="Simoes-Barbosa A."/>
            <person name="Brown M.T."/>
            <person name="Hayes R.D."/>
            <person name="Mukherjee M."/>
            <person name="Okumura C.Y."/>
            <person name="Schneider R."/>
            <person name="Smith A.J."/>
            <person name="Vanacova S."/>
            <person name="Villalvazo M."/>
            <person name="Haas B.J."/>
            <person name="Pertea M."/>
            <person name="Feldblyum T.V."/>
            <person name="Utterback T.R."/>
            <person name="Shu C.L."/>
            <person name="Osoegawa K."/>
            <person name="de Jong P.J."/>
            <person name="Hrdy I."/>
            <person name="Horvathova L."/>
            <person name="Zubacova Z."/>
            <person name="Dolezal P."/>
            <person name="Malik S.B."/>
            <person name="Logsdon J.M. Jr."/>
            <person name="Henze K."/>
            <person name="Gupta A."/>
            <person name="Wang C.C."/>
            <person name="Dunne R.L."/>
            <person name="Upcroft J.A."/>
            <person name="Upcroft P."/>
            <person name="White O."/>
            <person name="Salzberg S.L."/>
            <person name="Tang P."/>
            <person name="Chiu C.-H."/>
            <person name="Lee Y.-S."/>
            <person name="Embley T.M."/>
            <person name="Coombs G.H."/>
            <person name="Mottram J.C."/>
            <person name="Tachezy J."/>
            <person name="Fraser-Liggett C.M."/>
            <person name="Johnson P.J."/>
        </authorList>
    </citation>
    <scope>NUCLEOTIDE SEQUENCE [LARGE SCALE GENOMIC DNA]</scope>
    <source>
        <strain evidence="2">G3</strain>
    </source>
</reference>
<dbReference type="KEGG" id="tva:5467221"/>
<accession>A2DDH8</accession>
<proteinExistence type="predicted"/>
<dbReference type="VEuPathDB" id="TrichDB:TVAG_014240"/>
<dbReference type="Proteomes" id="UP000001542">
    <property type="component" value="Unassembled WGS sequence"/>
</dbReference>
<dbReference type="RefSeq" id="XP_001582643.1">
    <property type="nucleotide sequence ID" value="XM_001582593.1"/>
</dbReference>
<evidence type="ECO:0000256" key="1">
    <source>
        <dbReference type="SAM" id="MobiDB-lite"/>
    </source>
</evidence>
<keyword evidence="3" id="KW-1185">Reference proteome</keyword>
<dbReference type="AlphaFoldDB" id="A2DDH8"/>
<feature type="compositionally biased region" description="Pro residues" evidence="1">
    <location>
        <begin position="104"/>
        <end position="115"/>
    </location>
</feature>
<dbReference type="VEuPathDB" id="TrichDB:TVAGG3_0986010"/>
<feature type="region of interest" description="Disordered" evidence="1">
    <location>
        <begin position="97"/>
        <end position="117"/>
    </location>
</feature>
<evidence type="ECO:0000313" key="3">
    <source>
        <dbReference type="Proteomes" id="UP000001542"/>
    </source>
</evidence>
<gene>
    <name evidence="2" type="ORF">TVAG_014240</name>
</gene>
<name>A2DDH8_TRIV3</name>
<dbReference type="EMBL" id="DS113189">
    <property type="protein sequence ID" value="EAY21657.1"/>
    <property type="molecule type" value="Genomic_DNA"/>
</dbReference>
<organism evidence="2 3">
    <name type="scientific">Trichomonas vaginalis (strain ATCC PRA-98 / G3)</name>
    <dbReference type="NCBI Taxonomy" id="412133"/>
    <lineage>
        <taxon>Eukaryota</taxon>
        <taxon>Metamonada</taxon>
        <taxon>Parabasalia</taxon>
        <taxon>Trichomonadida</taxon>
        <taxon>Trichomonadidae</taxon>
        <taxon>Trichomonas</taxon>
    </lineage>
</organism>
<protein>
    <submittedName>
        <fullName evidence="2">Uncharacterized protein</fullName>
    </submittedName>
</protein>
<dbReference type="InParanoid" id="A2DDH8"/>